<reference evidence="1" key="1">
    <citation type="submission" date="2014-09" db="EMBL/GenBank/DDBJ databases">
        <authorList>
            <person name="Magalhaes I.L.F."/>
            <person name="Oliveira U."/>
            <person name="Santos F.R."/>
            <person name="Vidigal T.H.D.A."/>
            <person name="Brescovit A.D."/>
            <person name="Santos A.J."/>
        </authorList>
    </citation>
    <scope>NUCLEOTIDE SEQUENCE</scope>
    <source>
        <tissue evidence="1">Shoot tissue taken approximately 20 cm above the soil surface</tissue>
    </source>
</reference>
<name>A0A0A9BNB5_ARUDO</name>
<reference evidence="1" key="2">
    <citation type="journal article" date="2015" name="Data Brief">
        <title>Shoot transcriptome of the giant reed, Arundo donax.</title>
        <authorList>
            <person name="Barrero R.A."/>
            <person name="Guerrero F.D."/>
            <person name="Moolhuijzen P."/>
            <person name="Goolsby J.A."/>
            <person name="Tidwell J."/>
            <person name="Bellgard S.E."/>
            <person name="Bellgard M.I."/>
        </authorList>
    </citation>
    <scope>NUCLEOTIDE SEQUENCE</scope>
    <source>
        <tissue evidence="1">Shoot tissue taken approximately 20 cm above the soil surface</tissue>
    </source>
</reference>
<accession>A0A0A9BNB5</accession>
<protein>
    <submittedName>
        <fullName evidence="1">Uncharacterized protein</fullName>
    </submittedName>
</protein>
<dbReference type="AlphaFoldDB" id="A0A0A9BNB5"/>
<sequence length="39" mass="4741">MLSIQYTAQYPLLSYYVLAKLEKIFSLYMYRQSFPFSHV</sequence>
<organism evidence="1">
    <name type="scientific">Arundo donax</name>
    <name type="common">Giant reed</name>
    <name type="synonym">Donax arundinaceus</name>
    <dbReference type="NCBI Taxonomy" id="35708"/>
    <lineage>
        <taxon>Eukaryota</taxon>
        <taxon>Viridiplantae</taxon>
        <taxon>Streptophyta</taxon>
        <taxon>Embryophyta</taxon>
        <taxon>Tracheophyta</taxon>
        <taxon>Spermatophyta</taxon>
        <taxon>Magnoliopsida</taxon>
        <taxon>Liliopsida</taxon>
        <taxon>Poales</taxon>
        <taxon>Poaceae</taxon>
        <taxon>PACMAD clade</taxon>
        <taxon>Arundinoideae</taxon>
        <taxon>Arundineae</taxon>
        <taxon>Arundo</taxon>
    </lineage>
</organism>
<proteinExistence type="predicted"/>
<dbReference type="EMBL" id="GBRH01234267">
    <property type="protein sequence ID" value="JAD63628.1"/>
    <property type="molecule type" value="Transcribed_RNA"/>
</dbReference>
<evidence type="ECO:0000313" key="1">
    <source>
        <dbReference type="EMBL" id="JAD63628.1"/>
    </source>
</evidence>